<evidence type="ECO:0000313" key="7">
    <source>
        <dbReference type="Proteomes" id="UP001336250"/>
    </source>
</evidence>
<dbReference type="CDD" id="cd17535">
    <property type="entry name" value="REC_NarL-like"/>
    <property type="match status" value="1"/>
</dbReference>
<dbReference type="PANTHER" id="PTHR43214:SF43">
    <property type="entry name" value="TWO-COMPONENT RESPONSE REGULATOR"/>
    <property type="match status" value="1"/>
</dbReference>
<dbReference type="SUPFAM" id="SSF52172">
    <property type="entry name" value="CheY-like"/>
    <property type="match status" value="1"/>
</dbReference>
<feature type="modified residue" description="4-aspartylphosphate" evidence="3">
    <location>
        <position position="55"/>
    </location>
</feature>
<dbReference type="SUPFAM" id="SSF46894">
    <property type="entry name" value="C-terminal effector domain of the bipartite response regulators"/>
    <property type="match status" value="1"/>
</dbReference>
<dbReference type="PANTHER" id="PTHR43214">
    <property type="entry name" value="TWO-COMPONENT RESPONSE REGULATOR"/>
    <property type="match status" value="1"/>
</dbReference>
<dbReference type="GO" id="GO:0000160">
    <property type="term" value="P:phosphorelay signal transduction system"/>
    <property type="evidence" value="ECO:0007669"/>
    <property type="project" value="InterPro"/>
</dbReference>
<dbReference type="InterPro" id="IPR000792">
    <property type="entry name" value="Tscrpt_reg_LuxR_C"/>
</dbReference>
<protein>
    <submittedName>
        <fullName evidence="6">Response regulator transcription factor</fullName>
    </submittedName>
</protein>
<dbReference type="PROSITE" id="PS50110">
    <property type="entry name" value="RESPONSE_REGULATORY"/>
    <property type="match status" value="1"/>
</dbReference>
<dbReference type="PROSITE" id="PS50043">
    <property type="entry name" value="HTH_LUXR_2"/>
    <property type="match status" value="1"/>
</dbReference>
<keyword evidence="1 3" id="KW-0597">Phosphoprotein</keyword>
<dbReference type="InterPro" id="IPR039420">
    <property type="entry name" value="WalR-like"/>
</dbReference>
<comment type="caution">
    <text evidence="6">The sequence shown here is derived from an EMBL/GenBank/DDBJ whole genome shotgun (WGS) entry which is preliminary data.</text>
</comment>
<dbReference type="PROSITE" id="PS00622">
    <property type="entry name" value="HTH_LUXR_1"/>
    <property type="match status" value="1"/>
</dbReference>
<reference evidence="6 7" key="1">
    <citation type="submission" date="2024-02" db="EMBL/GenBank/DDBJ databases">
        <title>Genome sequence of Aquincola sp. MAHUQ-54.</title>
        <authorList>
            <person name="Huq M.A."/>
        </authorList>
    </citation>
    <scope>NUCLEOTIDE SEQUENCE [LARGE SCALE GENOMIC DNA]</scope>
    <source>
        <strain evidence="6 7">MAHUQ-54</strain>
    </source>
</reference>
<evidence type="ECO:0000256" key="1">
    <source>
        <dbReference type="ARBA" id="ARBA00022553"/>
    </source>
</evidence>
<evidence type="ECO:0000256" key="2">
    <source>
        <dbReference type="ARBA" id="ARBA00023125"/>
    </source>
</evidence>
<evidence type="ECO:0000256" key="3">
    <source>
        <dbReference type="PROSITE-ProRule" id="PRU00169"/>
    </source>
</evidence>
<dbReference type="GO" id="GO:0003677">
    <property type="term" value="F:DNA binding"/>
    <property type="evidence" value="ECO:0007669"/>
    <property type="project" value="UniProtKB-KW"/>
</dbReference>
<dbReference type="Pfam" id="PF00072">
    <property type="entry name" value="Response_reg"/>
    <property type="match status" value="1"/>
</dbReference>
<keyword evidence="7" id="KW-1185">Reference proteome</keyword>
<dbReference type="InterPro" id="IPR001789">
    <property type="entry name" value="Sig_transdc_resp-reg_receiver"/>
</dbReference>
<dbReference type="AlphaFoldDB" id="A0AAW9QBP7"/>
<dbReference type="EMBL" id="JAZIBG010000009">
    <property type="protein sequence ID" value="MEF7612647.1"/>
    <property type="molecule type" value="Genomic_DNA"/>
</dbReference>
<evidence type="ECO:0000259" key="4">
    <source>
        <dbReference type="PROSITE" id="PS50043"/>
    </source>
</evidence>
<dbReference type="Pfam" id="PF00196">
    <property type="entry name" value="GerE"/>
    <property type="match status" value="1"/>
</dbReference>
<dbReference type="GO" id="GO:0006355">
    <property type="term" value="P:regulation of DNA-templated transcription"/>
    <property type="evidence" value="ECO:0007669"/>
    <property type="project" value="InterPro"/>
</dbReference>
<evidence type="ECO:0000313" key="6">
    <source>
        <dbReference type="EMBL" id="MEF7612647.1"/>
    </source>
</evidence>
<dbReference type="InterPro" id="IPR011006">
    <property type="entry name" value="CheY-like_superfamily"/>
</dbReference>
<dbReference type="PRINTS" id="PR00038">
    <property type="entry name" value="HTHLUXR"/>
</dbReference>
<proteinExistence type="predicted"/>
<dbReference type="InterPro" id="IPR016032">
    <property type="entry name" value="Sig_transdc_resp-reg_C-effctor"/>
</dbReference>
<dbReference type="Proteomes" id="UP001336250">
    <property type="component" value="Unassembled WGS sequence"/>
</dbReference>
<feature type="domain" description="HTH luxR-type" evidence="4">
    <location>
        <begin position="143"/>
        <end position="208"/>
    </location>
</feature>
<dbReference type="Gene3D" id="3.40.50.2300">
    <property type="match status" value="1"/>
</dbReference>
<dbReference type="CDD" id="cd06170">
    <property type="entry name" value="LuxR_C_like"/>
    <property type="match status" value="1"/>
</dbReference>
<keyword evidence="2" id="KW-0238">DNA-binding</keyword>
<accession>A0AAW9QBP7</accession>
<gene>
    <name evidence="6" type="ORF">V4F39_01910</name>
</gene>
<name>A0AAW9QBP7_9BURK</name>
<evidence type="ECO:0000259" key="5">
    <source>
        <dbReference type="PROSITE" id="PS50110"/>
    </source>
</evidence>
<organism evidence="6 7">
    <name type="scientific">Aquincola agrisoli</name>
    <dbReference type="NCBI Taxonomy" id="3119538"/>
    <lineage>
        <taxon>Bacteria</taxon>
        <taxon>Pseudomonadati</taxon>
        <taxon>Pseudomonadota</taxon>
        <taxon>Betaproteobacteria</taxon>
        <taxon>Burkholderiales</taxon>
        <taxon>Sphaerotilaceae</taxon>
        <taxon>Aquincola</taxon>
    </lineage>
</organism>
<dbReference type="RefSeq" id="WP_332287546.1">
    <property type="nucleotide sequence ID" value="NZ_JAZIBG010000009.1"/>
</dbReference>
<dbReference type="SMART" id="SM00448">
    <property type="entry name" value="REC"/>
    <property type="match status" value="1"/>
</dbReference>
<dbReference type="InterPro" id="IPR058245">
    <property type="entry name" value="NreC/VraR/RcsB-like_REC"/>
</dbReference>
<dbReference type="SMART" id="SM00421">
    <property type="entry name" value="HTH_LUXR"/>
    <property type="match status" value="1"/>
</dbReference>
<feature type="domain" description="Response regulatory" evidence="5">
    <location>
        <begin position="5"/>
        <end position="121"/>
    </location>
</feature>
<sequence>MATIKVLLADDHPLILEGLRAALSKRGMRIVGETGSADEVLGRFRQCRPDVLVLDLRFGHSATGLDVARGLLSQLPEARIVFYSQFDQDEVIREAYRLGASAYVTKDQPPDVLAQAITEAARGKTYFVPAIAERLALLGVRGDDSPRARLDPREAEVFVQLANGLTNNEIAEQMSLSSKTIGVIAQAIREKLGVQRTAEMTRLAVRYGMIDP</sequence>